<protein>
    <submittedName>
        <fullName evidence="1">Heavy-metal-associated domain-containing protein</fullName>
    </submittedName>
</protein>
<accession>A0AC61MSG6</accession>
<sequence>MKKLIVSGMTCSHCEKSVKEALGNLKGVKNVNVDLNTKVVTVEGDNLEDTVLKDAVESIGFDVDSIE</sequence>
<dbReference type="Proteomes" id="UP000595814">
    <property type="component" value="Chromosome"/>
</dbReference>
<proteinExistence type="predicted"/>
<evidence type="ECO:0000313" key="2">
    <source>
        <dbReference type="Proteomes" id="UP000595814"/>
    </source>
</evidence>
<gene>
    <name evidence="1" type="ORF">JFY71_08690</name>
</gene>
<dbReference type="EMBL" id="CP066744">
    <property type="protein sequence ID" value="QQK07384.1"/>
    <property type="molecule type" value="Genomic_DNA"/>
</dbReference>
<name>A0AC61MSG6_9FIRM</name>
<organism evidence="1 2">
    <name type="scientific">Miniphocaeibacter halophilus</name>
    <dbReference type="NCBI Taxonomy" id="2931922"/>
    <lineage>
        <taxon>Bacteria</taxon>
        <taxon>Bacillati</taxon>
        <taxon>Bacillota</taxon>
        <taxon>Tissierellia</taxon>
        <taxon>Tissierellales</taxon>
        <taxon>Peptoniphilaceae</taxon>
        <taxon>Miniphocaeibacter</taxon>
    </lineage>
</organism>
<evidence type="ECO:0000313" key="1">
    <source>
        <dbReference type="EMBL" id="QQK07384.1"/>
    </source>
</evidence>
<reference evidence="1 2" key="1">
    <citation type="journal article" date="2022" name="Int. J. Syst. Evol. Microbiol.">
        <title>Miniphocaeibacter halophilus sp. nov., an ammonium-tolerant acetate-producing bacterium isolated from a biogas system.</title>
        <authorList>
            <person name="Schnurer A."/>
            <person name="Singh A."/>
            <person name="Bi S."/>
            <person name="Qiao W."/>
            <person name="Westerholm M."/>
        </authorList>
    </citation>
    <scope>NUCLEOTIDE SEQUENCE [LARGE SCALE GENOMIC DNA]</scope>
    <source>
        <strain evidence="1 2">AMB_01</strain>
    </source>
</reference>
<keyword evidence="2" id="KW-1185">Reference proteome</keyword>